<dbReference type="GeneID" id="13697602"/>
<dbReference type="eggNOG" id="arCOG08754">
    <property type="taxonomic scope" value="Archaea"/>
</dbReference>
<dbReference type="RefSeq" id="WP_014964764.1">
    <property type="nucleotide sequence ID" value="NC_018656.1"/>
</dbReference>
<evidence type="ECO:0000313" key="2">
    <source>
        <dbReference type="Proteomes" id="UP000006100"/>
    </source>
</evidence>
<name>K0BBF3_9ARCH</name>
<organism evidence="1 2">
    <name type="scientific">Candidatus Nitrosopumilus sediminis</name>
    <dbReference type="NCBI Taxonomy" id="1229909"/>
    <lineage>
        <taxon>Archaea</taxon>
        <taxon>Nitrososphaerota</taxon>
        <taxon>Nitrososphaeria</taxon>
        <taxon>Nitrosopumilales</taxon>
        <taxon>Nitrosopumilaceae</taxon>
        <taxon>Nitrosopumilus</taxon>
    </lineage>
</organism>
<proteinExistence type="predicted"/>
<dbReference type="HOGENOM" id="CLU_1891323_0_0_2"/>
<dbReference type="EMBL" id="CP003843">
    <property type="protein sequence ID" value="AFS82392.1"/>
    <property type="molecule type" value="Genomic_DNA"/>
</dbReference>
<dbReference type="Proteomes" id="UP000006100">
    <property type="component" value="Chromosome"/>
</dbReference>
<protein>
    <submittedName>
        <fullName evidence="1">Uncharacterized protein</fullName>
    </submittedName>
</protein>
<evidence type="ECO:0000313" key="1">
    <source>
        <dbReference type="EMBL" id="AFS82392.1"/>
    </source>
</evidence>
<dbReference type="KEGG" id="nir:NSED_02930"/>
<keyword evidence="2" id="KW-1185">Reference proteome</keyword>
<dbReference type="PATRIC" id="fig|1229909.8.peg.622"/>
<dbReference type="OrthoDB" id="9885at2157"/>
<accession>K0BBF3</accession>
<reference evidence="1 2" key="1">
    <citation type="journal article" date="2012" name="J. Bacteriol.">
        <title>Draft Genome Sequence of an Ammonia-Oxidizing Archaeon, "Candidatus Nitrosopumilus sediminis" AR2, from Svalbard in the Arctic Circle.</title>
        <authorList>
            <person name="Park S.J."/>
            <person name="Kim J.G."/>
            <person name="Jung M.Y."/>
            <person name="Kim S.J."/>
            <person name="Cha I.T."/>
            <person name="Ghai R."/>
            <person name="Martin-Cuadrado A.B."/>
            <person name="Rodriguez-Valera F."/>
            <person name="Rhee S.K."/>
        </authorList>
    </citation>
    <scope>NUCLEOTIDE SEQUENCE [LARGE SCALE GENOMIC DNA]</scope>
    <source>
        <strain evidence="1 2">AR2</strain>
    </source>
</reference>
<sequence>MGNDSLQKDVNQKDSNTSLCDVLKTDTSEIIKKLESQVPALFQNYSNLYTEYLHMFDDMFGTCYISEKEFFDKLNIDPKILNQIKENSESIKKNYLNLIDMNTKYWDAYFKMRISTIKSFDGLVHTMLESYAKTLAQFDESSNKVKDTEM</sequence>
<gene>
    <name evidence="1" type="ORF">NSED_02930</name>
</gene>
<dbReference type="AlphaFoldDB" id="K0BBF3"/>